<dbReference type="CDD" id="cd08054">
    <property type="entry name" value="gp6"/>
    <property type="match status" value="1"/>
</dbReference>
<accession>A0A1M5U8T4</accession>
<keyword evidence="2" id="KW-1185">Reference proteome</keyword>
<dbReference type="STRING" id="1121316.SAMN02745207_01639"/>
<organism evidence="1 2">
    <name type="scientific">Clostridium grantii DSM 8605</name>
    <dbReference type="NCBI Taxonomy" id="1121316"/>
    <lineage>
        <taxon>Bacteria</taxon>
        <taxon>Bacillati</taxon>
        <taxon>Bacillota</taxon>
        <taxon>Clostridia</taxon>
        <taxon>Eubacteriales</taxon>
        <taxon>Clostridiaceae</taxon>
        <taxon>Clostridium</taxon>
    </lineage>
</organism>
<dbReference type="Proteomes" id="UP000184447">
    <property type="component" value="Unassembled WGS sequence"/>
</dbReference>
<protein>
    <submittedName>
        <fullName evidence="1">Uncharacterized phage protein (Possible DNA packaging)</fullName>
    </submittedName>
</protein>
<name>A0A1M5U8T4_9CLOT</name>
<dbReference type="NCBIfam" id="TIGR01560">
    <property type="entry name" value="put_DNA_pack"/>
    <property type="match status" value="1"/>
</dbReference>
<reference evidence="1 2" key="1">
    <citation type="submission" date="2016-11" db="EMBL/GenBank/DDBJ databases">
        <authorList>
            <person name="Jaros S."/>
            <person name="Januszkiewicz K."/>
            <person name="Wedrychowicz H."/>
        </authorList>
    </citation>
    <scope>NUCLEOTIDE SEQUENCE [LARGE SCALE GENOMIC DNA]</scope>
    <source>
        <strain evidence="1 2">DSM 8605</strain>
    </source>
</reference>
<proteinExistence type="predicted"/>
<dbReference type="OrthoDB" id="5654at2"/>
<evidence type="ECO:0000313" key="1">
    <source>
        <dbReference type="EMBL" id="SHH59266.1"/>
    </source>
</evidence>
<dbReference type="RefSeq" id="WP_073337945.1">
    <property type="nucleotide sequence ID" value="NZ_FQXM01000007.1"/>
</dbReference>
<evidence type="ECO:0000313" key="2">
    <source>
        <dbReference type="Proteomes" id="UP000184447"/>
    </source>
</evidence>
<gene>
    <name evidence="1" type="ORF">SAMN02745207_01639</name>
</gene>
<dbReference type="Gene3D" id="1.10.3230.30">
    <property type="entry name" value="Phage gp6-like head-tail connector protein"/>
    <property type="match status" value="1"/>
</dbReference>
<sequence length="91" mass="10710">MFISLEETKLYLRVDGDEENTLITSFIITAEEMCEGILRFTLADFIELPETVKQAILYAVGNMYEQRENVDMKSILDVMTRLLFSYRQESW</sequence>
<dbReference type="Pfam" id="PF05135">
    <property type="entry name" value="Phage_connect_1"/>
    <property type="match status" value="1"/>
</dbReference>
<dbReference type="EMBL" id="FQXM01000007">
    <property type="protein sequence ID" value="SHH59266.1"/>
    <property type="molecule type" value="Genomic_DNA"/>
</dbReference>
<dbReference type="InterPro" id="IPR021146">
    <property type="entry name" value="Phage_gp6-like_head-tail"/>
</dbReference>
<dbReference type="AlphaFoldDB" id="A0A1M5U8T4"/>
<dbReference type="InterPro" id="IPR006450">
    <property type="entry name" value="Phage_HK97_gp6-like"/>
</dbReference>